<evidence type="ECO:0000313" key="3">
    <source>
        <dbReference type="Proteomes" id="UP000663840"/>
    </source>
</evidence>
<evidence type="ECO:0000313" key="2">
    <source>
        <dbReference type="EMBL" id="CAE6446555.1"/>
    </source>
</evidence>
<evidence type="ECO:0000259" key="1">
    <source>
        <dbReference type="PROSITE" id="PS50181"/>
    </source>
</evidence>
<dbReference type="Gene3D" id="1.20.1280.50">
    <property type="match status" value="1"/>
</dbReference>
<dbReference type="AlphaFoldDB" id="A0A8H3B3C8"/>
<dbReference type="EMBL" id="CAJMWR010002545">
    <property type="protein sequence ID" value="CAE6446555.1"/>
    <property type="molecule type" value="Genomic_DNA"/>
</dbReference>
<dbReference type="SUPFAM" id="SSF81383">
    <property type="entry name" value="F-box domain"/>
    <property type="match status" value="1"/>
</dbReference>
<dbReference type="InterPro" id="IPR036047">
    <property type="entry name" value="F-box-like_dom_sf"/>
</dbReference>
<dbReference type="Pfam" id="PF12937">
    <property type="entry name" value="F-box-like"/>
    <property type="match status" value="1"/>
</dbReference>
<organism evidence="2 3">
    <name type="scientific">Rhizoctonia solani</name>
    <dbReference type="NCBI Taxonomy" id="456999"/>
    <lineage>
        <taxon>Eukaryota</taxon>
        <taxon>Fungi</taxon>
        <taxon>Dikarya</taxon>
        <taxon>Basidiomycota</taxon>
        <taxon>Agaricomycotina</taxon>
        <taxon>Agaricomycetes</taxon>
        <taxon>Cantharellales</taxon>
        <taxon>Ceratobasidiaceae</taxon>
        <taxon>Rhizoctonia</taxon>
    </lineage>
</organism>
<proteinExistence type="predicted"/>
<gene>
    <name evidence="2" type="ORF">RDB_LOCUS85349</name>
</gene>
<comment type="caution">
    <text evidence="2">The sequence shown here is derived from an EMBL/GenBank/DDBJ whole genome shotgun (WGS) entry which is preliminary data.</text>
</comment>
<dbReference type="InterPro" id="IPR001810">
    <property type="entry name" value="F-box_dom"/>
</dbReference>
<sequence>MRAVQGPGLDLRVILVSMAVLNQATSRAVDHLLDRDPQVSTPVLNLTSAMTIILFDTPTFPSEIWLQILWYLDLPDIDSIGRTCRILRRLTKDPALQRVRLLVFTPERVSRSLFSANRPTVLDLVHWNILRGLGIERKWRAGQYLYSTSSVRQFNAMINIEQTRIRSKLSSLLRTPRSSARATLYPRVLPDIEASSSHIARALLPAVHSLNASLRRQGLTRAIREGTRRNVGWFEGKGRELGVSGEWERLAVCPSVRKSIKVWEEILAHKA</sequence>
<feature type="domain" description="F-box" evidence="1">
    <location>
        <begin position="54"/>
        <end position="99"/>
    </location>
</feature>
<dbReference type="Proteomes" id="UP000663840">
    <property type="component" value="Unassembled WGS sequence"/>
</dbReference>
<dbReference type="PROSITE" id="PS50181">
    <property type="entry name" value="FBOX"/>
    <property type="match status" value="1"/>
</dbReference>
<protein>
    <recommendedName>
        <fullName evidence="1">F-box domain-containing protein</fullName>
    </recommendedName>
</protein>
<accession>A0A8H3B3C8</accession>
<reference evidence="2" key="1">
    <citation type="submission" date="2021-01" db="EMBL/GenBank/DDBJ databases">
        <authorList>
            <person name="Kaushik A."/>
        </authorList>
    </citation>
    <scope>NUCLEOTIDE SEQUENCE</scope>
    <source>
        <strain evidence="2">AG1-1A</strain>
    </source>
</reference>
<name>A0A8H3B3C8_9AGAM</name>